<dbReference type="PANTHER" id="PTHR11088:SF60">
    <property type="entry name" value="TRNA DIMETHYLALLYLTRANSFERASE"/>
    <property type="match status" value="1"/>
</dbReference>
<evidence type="ECO:0000313" key="14">
    <source>
        <dbReference type="EMBL" id="GCE10443.1"/>
    </source>
</evidence>
<reference evidence="15" key="1">
    <citation type="submission" date="2018-12" db="EMBL/GenBank/DDBJ databases">
        <title>Tengunoibacter tsumagoiensis gen. nov., sp. nov., Dictyobacter kobayashii sp. nov., D. alpinus sp. nov., and D. joshuensis sp. nov. and description of Dictyobacteraceae fam. nov. within the order Ktedonobacterales isolated from Tengu-no-mugimeshi.</title>
        <authorList>
            <person name="Wang C.M."/>
            <person name="Zheng Y."/>
            <person name="Sakai Y."/>
            <person name="Toyoda A."/>
            <person name="Minakuchi Y."/>
            <person name="Abe K."/>
            <person name="Yokota A."/>
            <person name="Yabe S."/>
        </authorList>
    </citation>
    <scope>NUCLEOTIDE SEQUENCE [LARGE SCALE GENOMIC DNA]</scope>
    <source>
        <strain evidence="15">Uno3</strain>
    </source>
</reference>
<keyword evidence="8 10" id="KW-0460">Magnesium</keyword>
<sequence>MLPPLIVVEGPTASGKSALGIALAQHFQGEIVSADSRQVYRGLDIGSAKVTREEQALVPHHLLDVADPQELYTASQFQTEAIAAIHAILARHHQPFLVGGSPHYIQTVVDHFDMPHIPPQPELRARLESQPLSSLVEQLERLDPQSAATIDRKNPRRVIRALEVCLLSGRPFSQQRRVASPLYRSLLLGIHWPREVLYQRIDSRVDERMGQGMVQEVERLLQLGVTYERLEAFGLEYRFIGRLLKGEISSEAEMVQKLKYAIHDFTRRQLTWLRRDSRIIWLEGGTLAQLQAAALPIIEAFLEAV</sequence>
<feature type="binding site" evidence="10">
    <location>
        <begin position="10"/>
        <end position="17"/>
    </location>
    <ligand>
        <name>ATP</name>
        <dbReference type="ChEBI" id="CHEBI:30616"/>
    </ligand>
</feature>
<dbReference type="SUPFAM" id="SSF52540">
    <property type="entry name" value="P-loop containing nucleoside triphosphate hydrolases"/>
    <property type="match status" value="1"/>
</dbReference>
<dbReference type="InterPro" id="IPR018022">
    <property type="entry name" value="IPT"/>
</dbReference>
<keyword evidence="15" id="KW-1185">Reference proteome</keyword>
<dbReference type="Pfam" id="PF01715">
    <property type="entry name" value="IPPT"/>
    <property type="match status" value="1"/>
</dbReference>
<gene>
    <name evidence="10 14" type="primary">miaA</name>
    <name evidence="14" type="ORF">KTT_03020</name>
</gene>
<dbReference type="NCBIfam" id="TIGR00174">
    <property type="entry name" value="miaA"/>
    <property type="match status" value="1"/>
</dbReference>
<evidence type="ECO:0000256" key="6">
    <source>
        <dbReference type="ARBA" id="ARBA00022741"/>
    </source>
</evidence>
<comment type="subunit">
    <text evidence="10">Monomer.</text>
</comment>
<dbReference type="InterPro" id="IPR039657">
    <property type="entry name" value="Dimethylallyltransferase"/>
</dbReference>
<evidence type="ECO:0000256" key="12">
    <source>
        <dbReference type="RuleBase" id="RU003784"/>
    </source>
</evidence>
<evidence type="ECO:0000256" key="5">
    <source>
        <dbReference type="ARBA" id="ARBA00022694"/>
    </source>
</evidence>
<keyword evidence="7 10" id="KW-0067">ATP-binding</keyword>
<comment type="function">
    <text evidence="2 10 12">Catalyzes the transfer of a dimethylallyl group onto the adenine at position 37 in tRNAs that read codons beginning with uridine, leading to the formation of N6-(dimethylallyl)adenosine (i(6)A).</text>
</comment>
<evidence type="ECO:0000256" key="10">
    <source>
        <dbReference type="HAMAP-Rule" id="MF_00185"/>
    </source>
</evidence>
<name>A0A401ZUA9_9CHLR</name>
<evidence type="ECO:0000256" key="11">
    <source>
        <dbReference type="RuleBase" id="RU003783"/>
    </source>
</evidence>
<keyword evidence="6 10" id="KW-0547">Nucleotide-binding</keyword>
<dbReference type="Gene3D" id="3.40.50.300">
    <property type="entry name" value="P-loop containing nucleotide triphosphate hydrolases"/>
    <property type="match status" value="1"/>
</dbReference>
<dbReference type="EMBL" id="BIFR01000001">
    <property type="protein sequence ID" value="GCE10443.1"/>
    <property type="molecule type" value="Genomic_DNA"/>
</dbReference>
<dbReference type="InterPro" id="IPR027417">
    <property type="entry name" value="P-loop_NTPase"/>
</dbReference>
<dbReference type="GO" id="GO:0005524">
    <property type="term" value="F:ATP binding"/>
    <property type="evidence" value="ECO:0007669"/>
    <property type="project" value="UniProtKB-UniRule"/>
</dbReference>
<evidence type="ECO:0000256" key="9">
    <source>
        <dbReference type="ARBA" id="ARBA00049563"/>
    </source>
</evidence>
<evidence type="ECO:0000256" key="8">
    <source>
        <dbReference type="ARBA" id="ARBA00022842"/>
    </source>
</evidence>
<dbReference type="Proteomes" id="UP000287352">
    <property type="component" value="Unassembled WGS sequence"/>
</dbReference>
<evidence type="ECO:0000256" key="4">
    <source>
        <dbReference type="ARBA" id="ARBA00022679"/>
    </source>
</evidence>
<evidence type="ECO:0000256" key="1">
    <source>
        <dbReference type="ARBA" id="ARBA00001946"/>
    </source>
</evidence>
<dbReference type="EC" id="2.5.1.75" evidence="10"/>
<evidence type="ECO:0000256" key="7">
    <source>
        <dbReference type="ARBA" id="ARBA00022840"/>
    </source>
</evidence>
<comment type="cofactor">
    <cofactor evidence="1 10">
        <name>Mg(2+)</name>
        <dbReference type="ChEBI" id="CHEBI:18420"/>
    </cofactor>
</comment>
<feature type="binding site" evidence="10">
    <location>
        <begin position="12"/>
        <end position="17"/>
    </location>
    <ligand>
        <name>substrate</name>
    </ligand>
</feature>
<evidence type="ECO:0000256" key="3">
    <source>
        <dbReference type="ARBA" id="ARBA00005842"/>
    </source>
</evidence>
<keyword evidence="5 10" id="KW-0819">tRNA processing</keyword>
<dbReference type="HAMAP" id="MF_00185">
    <property type="entry name" value="IPP_trans"/>
    <property type="match status" value="1"/>
</dbReference>
<feature type="site" description="Interaction with substrate tRNA" evidence="10">
    <location>
        <position position="124"/>
    </location>
</feature>
<comment type="similarity">
    <text evidence="3 10 13">Belongs to the IPP transferase family.</text>
</comment>
<feature type="region of interest" description="Interaction with substrate tRNA" evidence="10">
    <location>
        <begin position="35"/>
        <end position="38"/>
    </location>
</feature>
<comment type="caution">
    <text evidence="14">The sequence shown here is derived from an EMBL/GenBank/DDBJ whole genome shotgun (WGS) entry which is preliminary data.</text>
</comment>
<evidence type="ECO:0000313" key="15">
    <source>
        <dbReference type="Proteomes" id="UP000287352"/>
    </source>
</evidence>
<comment type="catalytic activity">
    <reaction evidence="9 10 11">
        <text>adenosine(37) in tRNA + dimethylallyl diphosphate = N(6)-dimethylallyladenosine(37) in tRNA + diphosphate</text>
        <dbReference type="Rhea" id="RHEA:26482"/>
        <dbReference type="Rhea" id="RHEA-COMP:10162"/>
        <dbReference type="Rhea" id="RHEA-COMP:10375"/>
        <dbReference type="ChEBI" id="CHEBI:33019"/>
        <dbReference type="ChEBI" id="CHEBI:57623"/>
        <dbReference type="ChEBI" id="CHEBI:74411"/>
        <dbReference type="ChEBI" id="CHEBI:74415"/>
        <dbReference type="EC" id="2.5.1.75"/>
    </reaction>
</comment>
<keyword evidence="4 10" id="KW-0808">Transferase</keyword>
<protein>
    <recommendedName>
        <fullName evidence="10">tRNA dimethylallyltransferase</fullName>
        <ecNumber evidence="10">2.5.1.75</ecNumber>
    </recommendedName>
    <alternativeName>
        <fullName evidence="10">Dimethylallyl diphosphate:tRNA dimethylallyltransferase</fullName>
        <shortName evidence="10">DMAPP:tRNA dimethylallyltransferase</shortName>
        <shortName evidence="10">DMATase</shortName>
    </alternativeName>
    <alternativeName>
        <fullName evidence="10">Isopentenyl-diphosphate:tRNA isopentenyltransferase</fullName>
        <shortName evidence="10">IPP transferase</shortName>
        <shortName evidence="10">IPPT</shortName>
        <shortName evidence="10">IPTase</shortName>
    </alternativeName>
</protein>
<organism evidence="14 15">
    <name type="scientific">Tengunoibacter tsumagoiensis</name>
    <dbReference type="NCBI Taxonomy" id="2014871"/>
    <lineage>
        <taxon>Bacteria</taxon>
        <taxon>Bacillati</taxon>
        <taxon>Chloroflexota</taxon>
        <taxon>Ktedonobacteria</taxon>
        <taxon>Ktedonobacterales</taxon>
        <taxon>Dictyobacteraceae</taxon>
        <taxon>Tengunoibacter</taxon>
    </lineage>
</organism>
<dbReference type="GO" id="GO:0006400">
    <property type="term" value="P:tRNA modification"/>
    <property type="evidence" value="ECO:0007669"/>
    <property type="project" value="TreeGrafter"/>
</dbReference>
<dbReference type="PANTHER" id="PTHR11088">
    <property type="entry name" value="TRNA DIMETHYLALLYLTRANSFERASE"/>
    <property type="match status" value="1"/>
</dbReference>
<evidence type="ECO:0000256" key="2">
    <source>
        <dbReference type="ARBA" id="ARBA00003213"/>
    </source>
</evidence>
<dbReference type="RefSeq" id="WP_126578044.1">
    <property type="nucleotide sequence ID" value="NZ_BIFR01000001.1"/>
</dbReference>
<accession>A0A401ZUA9</accession>
<feature type="site" description="Interaction with substrate tRNA" evidence="10">
    <location>
        <position position="101"/>
    </location>
</feature>
<evidence type="ECO:0000256" key="13">
    <source>
        <dbReference type="RuleBase" id="RU003785"/>
    </source>
</evidence>
<comment type="caution">
    <text evidence="10">Lacks conserved residue(s) required for the propagation of feature annotation.</text>
</comment>
<proteinExistence type="inferred from homology"/>
<dbReference type="OrthoDB" id="9776390at2"/>
<dbReference type="GO" id="GO:0052381">
    <property type="term" value="F:tRNA dimethylallyltransferase activity"/>
    <property type="evidence" value="ECO:0007669"/>
    <property type="project" value="UniProtKB-UniRule"/>
</dbReference>
<dbReference type="Gene3D" id="1.10.20.140">
    <property type="match status" value="1"/>
</dbReference>
<dbReference type="AlphaFoldDB" id="A0A401ZUA9"/>